<keyword evidence="2" id="KW-0645">Protease</keyword>
<dbReference type="InterPro" id="IPR011042">
    <property type="entry name" value="6-blade_b-propeller_TolB-like"/>
</dbReference>
<dbReference type="EMBL" id="JANBOH010000006">
    <property type="protein sequence ID" value="KAJ1648389.1"/>
    <property type="molecule type" value="Genomic_DNA"/>
</dbReference>
<dbReference type="Proteomes" id="UP001145021">
    <property type="component" value="Unassembled WGS sequence"/>
</dbReference>
<evidence type="ECO:0000256" key="3">
    <source>
        <dbReference type="ARBA" id="ARBA00022729"/>
    </source>
</evidence>
<feature type="domain" description="Peptidase S9 prolyl oligopeptidase catalytic" evidence="6">
    <location>
        <begin position="436"/>
        <end position="645"/>
    </location>
</feature>
<dbReference type="GO" id="GO:0006508">
    <property type="term" value="P:proteolysis"/>
    <property type="evidence" value="ECO:0007669"/>
    <property type="project" value="UniProtKB-KW"/>
</dbReference>
<comment type="caution">
    <text evidence="7">The sequence shown here is derived from an EMBL/GenBank/DDBJ whole genome shotgun (WGS) entry which is preliminary data.</text>
</comment>
<dbReference type="AlphaFoldDB" id="A0A9W8CMZ7"/>
<comment type="similarity">
    <text evidence="1">Belongs to the peptidase S9C family.</text>
</comment>
<dbReference type="FunFam" id="3.40.50.1820:FF:000028">
    <property type="entry name" value="S9 family peptidase"/>
    <property type="match status" value="1"/>
</dbReference>
<evidence type="ECO:0000256" key="5">
    <source>
        <dbReference type="ARBA" id="ARBA00032829"/>
    </source>
</evidence>
<proteinExistence type="inferred from homology"/>
<gene>
    <name evidence="7" type="primary">dpp5_2</name>
    <name evidence="7" type="ORF">LPJ64_000338</name>
</gene>
<evidence type="ECO:0000256" key="2">
    <source>
        <dbReference type="ARBA" id="ARBA00022670"/>
    </source>
</evidence>
<dbReference type="SUPFAM" id="SSF53474">
    <property type="entry name" value="alpha/beta-Hydrolases"/>
    <property type="match status" value="1"/>
</dbReference>
<keyword evidence="4" id="KW-0378">Hydrolase</keyword>
<evidence type="ECO:0000256" key="4">
    <source>
        <dbReference type="ARBA" id="ARBA00022801"/>
    </source>
</evidence>
<dbReference type="PANTHER" id="PTHR42776:SF13">
    <property type="entry name" value="DIPEPTIDYL-PEPTIDASE 5"/>
    <property type="match status" value="1"/>
</dbReference>
<dbReference type="InterPro" id="IPR029058">
    <property type="entry name" value="AB_hydrolase_fold"/>
</dbReference>
<protein>
    <recommendedName>
        <fullName evidence="5">Dipeptidyl-peptidase V</fullName>
    </recommendedName>
</protein>
<dbReference type="SUPFAM" id="SSF69304">
    <property type="entry name" value="Tricorn protease N-terminal domain"/>
    <property type="match status" value="1"/>
</dbReference>
<keyword evidence="8" id="KW-1185">Reference proteome</keyword>
<dbReference type="InterPro" id="IPR001375">
    <property type="entry name" value="Peptidase_S9_cat"/>
</dbReference>
<evidence type="ECO:0000259" key="6">
    <source>
        <dbReference type="Pfam" id="PF00326"/>
    </source>
</evidence>
<dbReference type="Pfam" id="PF00326">
    <property type="entry name" value="Peptidase_S9"/>
    <property type="match status" value="1"/>
</dbReference>
<sequence>MVITDERLSYLCLLDIATGNRTQLTPELSNSERISNPIWLGQSTAGYLAKGSLYQHALSEHTNGTLLFNATVNIASVVYRPALNKLFFTAGVYPDGSIGRMHEHVEKENNRTDSARVFDNLWARHWNKWMTMVKTNLFAIPINATNASAIVVGATGEEINLMQNLTRFEDPLIRWDLDWYTVSENGKYAAFVVRNPSLDMVWKTNVDIYLVATDGRSEPRLITGQWKGAASSPAFSLDSSSLAWLQMETPGYESDINRIYIYDMKTGSVRSIARSWDLSPQSILWSADGKELYVLALDRGDRKVFSVSVDTGQIAEISGHGYFSTVSRLGTDRLLGLYSNVTESSNIQLIDIGSAKRNSSSMAASMHQLTDVNRDRLHDVYLSEAEDFWFTGARNESVHGWLLRPYGFNNEKSKYPMALLIHGGPQQGSSHSFGLSQWNPNMYASAGFVTVVINFHGSSGYGQNFTDSITEQWGGYPFTDIMNGVDYVLEKYSFIDSKRLVALGGSYGGYMVNWINGNTDRFAAMVAHDGQFNVVAGYYSTDELWFIEHDMGGVPFTKFGRPKYDIYNPEQLADRFKTPTLFVHGANDFRLTLEQSIAPWSLLRRKGIPARLVYFDDEDHWINKPGNSVRWYNEVLQWIAQWTQQQQQQQPSQNRT</sequence>
<organism evidence="7 8">
    <name type="scientific">Coemansia asiatica</name>
    <dbReference type="NCBI Taxonomy" id="1052880"/>
    <lineage>
        <taxon>Eukaryota</taxon>
        <taxon>Fungi</taxon>
        <taxon>Fungi incertae sedis</taxon>
        <taxon>Zoopagomycota</taxon>
        <taxon>Kickxellomycotina</taxon>
        <taxon>Kickxellomycetes</taxon>
        <taxon>Kickxellales</taxon>
        <taxon>Kickxellaceae</taxon>
        <taxon>Coemansia</taxon>
    </lineage>
</organism>
<evidence type="ECO:0000256" key="1">
    <source>
        <dbReference type="ARBA" id="ARBA00010040"/>
    </source>
</evidence>
<reference evidence="7" key="1">
    <citation type="submission" date="2022-07" db="EMBL/GenBank/DDBJ databases">
        <title>Phylogenomic reconstructions and comparative analyses of Kickxellomycotina fungi.</title>
        <authorList>
            <person name="Reynolds N.K."/>
            <person name="Stajich J.E."/>
            <person name="Barry K."/>
            <person name="Grigoriev I.V."/>
            <person name="Crous P."/>
            <person name="Smith M.E."/>
        </authorList>
    </citation>
    <scope>NUCLEOTIDE SEQUENCE</scope>
    <source>
        <strain evidence="7">NBRC 105413</strain>
    </source>
</reference>
<name>A0A9W8CMZ7_9FUNG</name>
<evidence type="ECO:0000313" key="7">
    <source>
        <dbReference type="EMBL" id="KAJ1648389.1"/>
    </source>
</evidence>
<dbReference type="GO" id="GO:0004252">
    <property type="term" value="F:serine-type endopeptidase activity"/>
    <property type="evidence" value="ECO:0007669"/>
    <property type="project" value="TreeGrafter"/>
</dbReference>
<evidence type="ECO:0000313" key="8">
    <source>
        <dbReference type="Proteomes" id="UP001145021"/>
    </source>
</evidence>
<keyword evidence="3" id="KW-0732">Signal</keyword>
<accession>A0A9W8CMZ7</accession>
<dbReference type="PANTHER" id="PTHR42776">
    <property type="entry name" value="SERINE PEPTIDASE S9 FAMILY MEMBER"/>
    <property type="match status" value="1"/>
</dbReference>
<dbReference type="Gene3D" id="3.40.50.1820">
    <property type="entry name" value="alpha/beta hydrolase"/>
    <property type="match status" value="1"/>
</dbReference>
<dbReference type="Gene3D" id="2.120.10.30">
    <property type="entry name" value="TolB, C-terminal domain"/>
    <property type="match status" value="1"/>
</dbReference>